<evidence type="ECO:0000313" key="4">
    <source>
        <dbReference type="Proteomes" id="UP000324832"/>
    </source>
</evidence>
<dbReference type="SUPFAM" id="SSF50494">
    <property type="entry name" value="Trypsin-like serine proteases"/>
    <property type="match status" value="1"/>
</dbReference>
<proteinExistence type="predicted"/>
<protein>
    <recommendedName>
        <fullName evidence="5">Peptidase S1 domain-containing protein</fullName>
    </recommendedName>
</protein>
<dbReference type="InterPro" id="IPR043504">
    <property type="entry name" value="Peptidase_S1_PA_chymotrypsin"/>
</dbReference>
<dbReference type="EMBL" id="FZQP02007059">
    <property type="protein sequence ID" value="VVD06019.1"/>
    <property type="molecule type" value="Genomic_DNA"/>
</dbReference>
<feature type="compositionally biased region" description="Low complexity" evidence="1">
    <location>
        <begin position="504"/>
        <end position="515"/>
    </location>
</feature>
<sequence>MFGRVAWSSTLLLLSTLSPEPAHSGFKANLLFMLQSMIKVGWCPSSQVFILGCKVIPDVDASGRTGYSQVHGGEATPRTYRRQELVFANAPRELHHYRGDGSLTLEDPPPPVAVPERHWTQRQFTLHPIDVHLLVASFCHSSTPIGFFSDDIPYASNRNAGTIATTTNLRALCQKFQLSIDLTITRNNNIAFYHLTVNAGINENDTTDQDSDLEEVVIEHGDGWRCSGSLVSLRVVLTSARCGRPRGADLWALAGAGAGAGGARRVARAALAGAAGAAGPAPGLAALELEQPFGERAAARPILMATAGRAGAARAAGAAGAACHAARLLPWAGRPRLRVVRLTRARGAACARLPHWPAARDDLACLEGAVLCERDQGVGVVCQGMLYGVLSATVPAEARADEGCGEAHAAHVLSRWRRGECTSQCTEYDLLLLPSPPSSESPTISTPPRALNSMSTADLQVDVARSGPRDASSESGSRALPSRTTAPHDHWRSRSALQTNLTRTAAATTAATAAT</sequence>
<dbReference type="AlphaFoldDB" id="A0A5E4R897"/>
<accession>A0A5E4R897</accession>
<dbReference type="InterPro" id="IPR009003">
    <property type="entry name" value="Peptidase_S1_PA"/>
</dbReference>
<feature type="signal peptide" evidence="2">
    <location>
        <begin position="1"/>
        <end position="24"/>
    </location>
</feature>
<evidence type="ECO:0000256" key="1">
    <source>
        <dbReference type="SAM" id="MobiDB-lite"/>
    </source>
</evidence>
<keyword evidence="4" id="KW-1185">Reference proteome</keyword>
<dbReference type="Gene3D" id="2.40.10.10">
    <property type="entry name" value="Trypsin-like serine proteases"/>
    <property type="match status" value="1"/>
</dbReference>
<organism evidence="3 4">
    <name type="scientific">Leptidea sinapis</name>
    <dbReference type="NCBI Taxonomy" id="189913"/>
    <lineage>
        <taxon>Eukaryota</taxon>
        <taxon>Metazoa</taxon>
        <taxon>Ecdysozoa</taxon>
        <taxon>Arthropoda</taxon>
        <taxon>Hexapoda</taxon>
        <taxon>Insecta</taxon>
        <taxon>Pterygota</taxon>
        <taxon>Neoptera</taxon>
        <taxon>Endopterygota</taxon>
        <taxon>Lepidoptera</taxon>
        <taxon>Glossata</taxon>
        <taxon>Ditrysia</taxon>
        <taxon>Papilionoidea</taxon>
        <taxon>Pieridae</taxon>
        <taxon>Dismorphiinae</taxon>
        <taxon>Leptidea</taxon>
    </lineage>
</organism>
<feature type="non-terminal residue" evidence="3">
    <location>
        <position position="515"/>
    </location>
</feature>
<evidence type="ECO:0008006" key="5">
    <source>
        <dbReference type="Google" id="ProtNLM"/>
    </source>
</evidence>
<name>A0A5E4R897_9NEOP</name>
<keyword evidence="2" id="KW-0732">Signal</keyword>
<dbReference type="Proteomes" id="UP000324832">
    <property type="component" value="Unassembled WGS sequence"/>
</dbReference>
<reference evidence="3 4" key="1">
    <citation type="submission" date="2017-07" db="EMBL/GenBank/DDBJ databases">
        <authorList>
            <person name="Talla V."/>
            <person name="Backstrom N."/>
        </authorList>
    </citation>
    <scope>NUCLEOTIDE SEQUENCE [LARGE SCALE GENOMIC DNA]</scope>
</reference>
<feature type="region of interest" description="Disordered" evidence="1">
    <location>
        <begin position="433"/>
        <end position="515"/>
    </location>
</feature>
<feature type="chain" id="PRO_5022682323" description="Peptidase S1 domain-containing protein" evidence="2">
    <location>
        <begin position="25"/>
        <end position="515"/>
    </location>
</feature>
<evidence type="ECO:0000256" key="2">
    <source>
        <dbReference type="SAM" id="SignalP"/>
    </source>
</evidence>
<gene>
    <name evidence="3" type="ORF">LSINAPIS_LOCUS15455</name>
</gene>
<evidence type="ECO:0000313" key="3">
    <source>
        <dbReference type="EMBL" id="VVD06019.1"/>
    </source>
</evidence>